<dbReference type="InterPro" id="IPR037041">
    <property type="entry name" value="Trigger_fac_C_sf"/>
</dbReference>
<dbReference type="HAMAP" id="MF_00303">
    <property type="entry name" value="Trigger_factor_Tig"/>
    <property type="match status" value="1"/>
</dbReference>
<reference evidence="17" key="1">
    <citation type="submission" date="2015-03" db="EMBL/GenBank/DDBJ databases">
        <authorList>
            <consortium name="Pathogen Informatics"/>
        </authorList>
    </citation>
    <scope>NUCLEOTIDE SEQUENCE [LARGE SCALE GENOMIC DNA]</scope>
    <source>
        <strain evidence="17">R148</strain>
    </source>
</reference>
<dbReference type="SUPFAM" id="SSF109998">
    <property type="entry name" value="Triger factor/SurA peptide-binding domain-like"/>
    <property type="match status" value="1"/>
</dbReference>
<dbReference type="Pfam" id="PF05698">
    <property type="entry name" value="Trigger_C"/>
    <property type="match status" value="1"/>
</dbReference>
<dbReference type="GO" id="GO:0051083">
    <property type="term" value="P:'de novo' cotranslational protein folding"/>
    <property type="evidence" value="ECO:0007669"/>
    <property type="project" value="TreeGrafter"/>
</dbReference>
<organism evidence="16 17">
    <name type="scientific">Yersinia intermedia</name>
    <dbReference type="NCBI Taxonomy" id="631"/>
    <lineage>
        <taxon>Bacteria</taxon>
        <taxon>Pseudomonadati</taxon>
        <taxon>Pseudomonadota</taxon>
        <taxon>Gammaproteobacteria</taxon>
        <taxon>Enterobacterales</taxon>
        <taxon>Yersiniaceae</taxon>
        <taxon>Yersinia</taxon>
    </lineage>
</organism>
<dbReference type="PIRSF" id="PIRSF003095">
    <property type="entry name" value="Trigger_factor"/>
    <property type="match status" value="1"/>
</dbReference>
<dbReference type="NCBIfam" id="TIGR00115">
    <property type="entry name" value="tig"/>
    <property type="match status" value="1"/>
</dbReference>
<dbReference type="FunFam" id="1.10.3120.10:FF:000001">
    <property type="entry name" value="Trigger factor"/>
    <property type="match status" value="1"/>
</dbReference>
<evidence type="ECO:0000256" key="6">
    <source>
        <dbReference type="ARBA" id="ARBA00022618"/>
    </source>
</evidence>
<evidence type="ECO:0000256" key="13">
    <source>
        <dbReference type="PROSITE-ProRule" id="PRU00277"/>
    </source>
</evidence>
<dbReference type="GO" id="GO:0051301">
    <property type="term" value="P:cell division"/>
    <property type="evidence" value="ECO:0007669"/>
    <property type="project" value="UniProtKB-KW"/>
</dbReference>
<dbReference type="InterPro" id="IPR027304">
    <property type="entry name" value="Trigger_fact/SurA_dom_sf"/>
</dbReference>
<dbReference type="Gene3D" id="1.10.3120.10">
    <property type="entry name" value="Trigger factor, C-terminal domain"/>
    <property type="match status" value="1"/>
</dbReference>
<dbReference type="Pfam" id="PF05697">
    <property type="entry name" value="Trigger_N"/>
    <property type="match status" value="1"/>
</dbReference>
<gene>
    <name evidence="12 16" type="primary">tig</name>
    <name evidence="16" type="ORF">ERS008476_01945</name>
</gene>
<dbReference type="EMBL" id="CWJI01000003">
    <property type="protein sequence ID" value="CRY54971.1"/>
    <property type="molecule type" value="Genomic_DNA"/>
</dbReference>
<keyword evidence="5 12" id="KW-0963">Cytoplasm</keyword>
<dbReference type="GO" id="GO:0044183">
    <property type="term" value="F:protein folding chaperone"/>
    <property type="evidence" value="ECO:0007669"/>
    <property type="project" value="TreeGrafter"/>
</dbReference>
<dbReference type="SUPFAM" id="SSF102735">
    <property type="entry name" value="Trigger factor ribosome-binding domain"/>
    <property type="match status" value="1"/>
</dbReference>
<dbReference type="InterPro" id="IPR008880">
    <property type="entry name" value="Trigger_fac_C"/>
</dbReference>
<dbReference type="PANTHER" id="PTHR30560:SF3">
    <property type="entry name" value="TRIGGER FACTOR-LIKE PROTEIN TIG, CHLOROPLASTIC"/>
    <property type="match status" value="1"/>
</dbReference>
<evidence type="ECO:0000313" key="17">
    <source>
        <dbReference type="Proteomes" id="UP000043316"/>
    </source>
</evidence>
<dbReference type="EC" id="5.2.1.8" evidence="3 12"/>
<dbReference type="AlphaFoldDB" id="A0A0H5MD30"/>
<evidence type="ECO:0000256" key="3">
    <source>
        <dbReference type="ARBA" id="ARBA00013194"/>
    </source>
</evidence>
<evidence type="ECO:0000256" key="12">
    <source>
        <dbReference type="HAMAP-Rule" id="MF_00303"/>
    </source>
</evidence>
<evidence type="ECO:0000256" key="2">
    <source>
        <dbReference type="ARBA" id="ARBA00005464"/>
    </source>
</evidence>
<keyword evidence="7 12" id="KW-0697">Rotamase</keyword>
<dbReference type="GO" id="GO:0015031">
    <property type="term" value="P:protein transport"/>
    <property type="evidence" value="ECO:0007669"/>
    <property type="project" value="UniProtKB-UniRule"/>
</dbReference>
<evidence type="ECO:0000256" key="10">
    <source>
        <dbReference type="ARBA" id="ARBA00023306"/>
    </source>
</evidence>
<dbReference type="GO" id="GO:0043022">
    <property type="term" value="F:ribosome binding"/>
    <property type="evidence" value="ECO:0007669"/>
    <property type="project" value="TreeGrafter"/>
</dbReference>
<dbReference type="InterPro" id="IPR005215">
    <property type="entry name" value="Trig_fac"/>
</dbReference>
<comment type="function">
    <text evidence="12">Involved in protein export. Acts as a chaperone by maintaining the newly synthesized protein in an open conformation. Functions as a peptidyl-prolyl cis-trans isomerase.</text>
</comment>
<comment type="subcellular location">
    <subcellularLocation>
        <location evidence="12">Cytoplasm</location>
    </subcellularLocation>
    <text evidence="12">About half TF is bound to the ribosome near the polypeptide exit tunnel while the other half is free in the cytoplasm.</text>
</comment>
<comment type="catalytic activity">
    <reaction evidence="1 12 13">
        <text>[protein]-peptidylproline (omega=180) = [protein]-peptidylproline (omega=0)</text>
        <dbReference type="Rhea" id="RHEA:16237"/>
        <dbReference type="Rhea" id="RHEA-COMP:10747"/>
        <dbReference type="Rhea" id="RHEA-COMP:10748"/>
        <dbReference type="ChEBI" id="CHEBI:83833"/>
        <dbReference type="ChEBI" id="CHEBI:83834"/>
        <dbReference type="EC" id="5.2.1.8"/>
    </reaction>
</comment>
<feature type="domain" description="PPIase FKBP-type" evidence="15">
    <location>
        <begin position="161"/>
        <end position="246"/>
    </location>
</feature>
<dbReference type="GO" id="GO:0005737">
    <property type="term" value="C:cytoplasm"/>
    <property type="evidence" value="ECO:0007669"/>
    <property type="project" value="UniProtKB-SubCell"/>
</dbReference>
<keyword evidence="9 12" id="KW-0413">Isomerase</keyword>
<evidence type="ECO:0000256" key="9">
    <source>
        <dbReference type="ARBA" id="ARBA00023235"/>
    </source>
</evidence>
<dbReference type="InterPro" id="IPR008881">
    <property type="entry name" value="Trigger_fac_ribosome-bd_bac"/>
</dbReference>
<evidence type="ECO:0000256" key="7">
    <source>
        <dbReference type="ARBA" id="ARBA00023110"/>
    </source>
</evidence>
<dbReference type="GeneID" id="61817532"/>
<dbReference type="Gene3D" id="3.30.70.1050">
    <property type="entry name" value="Trigger factor ribosome-binding domain"/>
    <property type="match status" value="1"/>
</dbReference>
<keyword evidence="8 12" id="KW-0143">Chaperone</keyword>
<name>A0A0H5MD30_YERIN</name>
<keyword evidence="10 12" id="KW-0131">Cell cycle</keyword>
<keyword evidence="6 12" id="KW-0132">Cell division</keyword>
<dbReference type="FunFam" id="3.10.50.40:FF:000001">
    <property type="entry name" value="Trigger factor"/>
    <property type="match status" value="1"/>
</dbReference>
<dbReference type="SUPFAM" id="SSF54534">
    <property type="entry name" value="FKBP-like"/>
    <property type="match status" value="1"/>
</dbReference>
<dbReference type="Pfam" id="PF00254">
    <property type="entry name" value="FKBP_C"/>
    <property type="match status" value="1"/>
</dbReference>
<dbReference type="Gene3D" id="3.10.50.40">
    <property type="match status" value="1"/>
</dbReference>
<evidence type="ECO:0000313" key="16">
    <source>
        <dbReference type="EMBL" id="CRY54971.1"/>
    </source>
</evidence>
<evidence type="ECO:0000256" key="11">
    <source>
        <dbReference type="ARBA" id="ARBA00029986"/>
    </source>
</evidence>
<dbReference type="PROSITE" id="PS50059">
    <property type="entry name" value="FKBP_PPIASE"/>
    <property type="match status" value="1"/>
</dbReference>
<evidence type="ECO:0000256" key="5">
    <source>
        <dbReference type="ARBA" id="ARBA00022490"/>
    </source>
</evidence>
<sequence length="434" mass="48227">MQVSVETTQGLGRRVTITVAADSIEKAVKSELVKAAKSVRIDGFRKGHVPMNIVEQRYGASVRQDVLGDLMQRNFVDTIIKEKINPAGAPNYVPGEYKQGEDFTFSVEFEVYPEVELKDLESIEVEKPVVEVNDADVDTMLETLRKQQATWKDTDAAATAEDRVTLDFTGSIDGEVFEGGKATDFVLAMGQGRMIPGFEDGVIGHKAGEEFVIDVNFPEDYHAENLKGKSAKFDIVLKKVEVRELPELTEEFIKRFGVADGSVAGLRAEVRKNMERELKGAVRNRVKTQAIDGLVSANEIDVPAALVEGEIDVLRRQAAQRFGGNEKQAAELPRELFEEQAKRRVVVGLLLGEVISKHELKADEDRVKALIEEMASAYEDPQEVVEFYSKNKELMNNMRSVALEEQAVETLLAKAKVTEKPTTFSELMNQTTNA</sequence>
<dbReference type="Proteomes" id="UP000043316">
    <property type="component" value="Unassembled WGS sequence"/>
</dbReference>
<evidence type="ECO:0000259" key="15">
    <source>
        <dbReference type="PROSITE" id="PS50059"/>
    </source>
</evidence>
<dbReference type="PANTHER" id="PTHR30560">
    <property type="entry name" value="TRIGGER FACTOR CHAPERONE AND PEPTIDYL-PROLYL CIS/TRANS ISOMERASE"/>
    <property type="match status" value="1"/>
</dbReference>
<dbReference type="RefSeq" id="WP_019212900.1">
    <property type="nucleotide sequence ID" value="NZ_CWJI01000003.1"/>
</dbReference>
<dbReference type="GO" id="GO:0003755">
    <property type="term" value="F:peptidyl-prolyl cis-trans isomerase activity"/>
    <property type="evidence" value="ECO:0007669"/>
    <property type="project" value="UniProtKB-UniRule"/>
</dbReference>
<dbReference type="InterPro" id="IPR001179">
    <property type="entry name" value="PPIase_FKBP_dom"/>
</dbReference>
<dbReference type="FunFam" id="3.30.70.1050:FF:000001">
    <property type="entry name" value="Trigger factor"/>
    <property type="match status" value="1"/>
</dbReference>
<comment type="domain">
    <text evidence="12">Consists of 3 domains; the N-terminus binds the ribosome, the middle domain has PPIase activity, while the C-terminus has intrinsic chaperone activity on its own.</text>
</comment>
<dbReference type="InterPro" id="IPR046357">
    <property type="entry name" value="PPIase_dom_sf"/>
</dbReference>
<evidence type="ECO:0000256" key="14">
    <source>
        <dbReference type="RuleBase" id="RU003914"/>
    </source>
</evidence>
<dbReference type="GO" id="GO:0043335">
    <property type="term" value="P:protein unfolding"/>
    <property type="evidence" value="ECO:0007669"/>
    <property type="project" value="TreeGrafter"/>
</dbReference>
<proteinExistence type="inferred from homology"/>
<accession>A0A0H5MD30</accession>
<evidence type="ECO:0000256" key="8">
    <source>
        <dbReference type="ARBA" id="ARBA00023186"/>
    </source>
</evidence>
<evidence type="ECO:0000256" key="1">
    <source>
        <dbReference type="ARBA" id="ARBA00000971"/>
    </source>
</evidence>
<dbReference type="InterPro" id="IPR036611">
    <property type="entry name" value="Trigger_fac_ribosome-bd_sf"/>
</dbReference>
<evidence type="ECO:0000256" key="4">
    <source>
        <dbReference type="ARBA" id="ARBA00016902"/>
    </source>
</evidence>
<protein>
    <recommendedName>
        <fullName evidence="4 12">Trigger factor</fullName>
        <shortName evidence="12">TF</shortName>
        <ecNumber evidence="3 12">5.2.1.8</ecNumber>
    </recommendedName>
    <alternativeName>
        <fullName evidence="11 12">PPIase</fullName>
    </alternativeName>
</protein>
<comment type="similarity">
    <text evidence="2 12 14">Belongs to the FKBP-type PPIase family. Tig subfamily.</text>
</comment>